<dbReference type="AlphaFoldDB" id="A0A367PMN3"/>
<evidence type="ECO:0000259" key="1">
    <source>
        <dbReference type="Pfam" id="PF01243"/>
    </source>
</evidence>
<dbReference type="InterPro" id="IPR011576">
    <property type="entry name" value="Pyridox_Oxase_N"/>
</dbReference>
<evidence type="ECO:0000313" key="3">
    <source>
        <dbReference type="Proteomes" id="UP000253501"/>
    </source>
</evidence>
<gene>
    <name evidence="2" type="ORF">DDK22_06515</name>
</gene>
<dbReference type="EMBL" id="QDHA01000015">
    <property type="protein sequence ID" value="RCJ09162.1"/>
    <property type="molecule type" value="Genomic_DNA"/>
</dbReference>
<name>A0A367PMN3_CUPNE</name>
<feature type="domain" description="Pyridoxamine 5'-phosphate oxidase N-terminal" evidence="1">
    <location>
        <begin position="3"/>
        <end position="115"/>
    </location>
</feature>
<comment type="caution">
    <text evidence="2">The sequence shown here is derived from an EMBL/GenBank/DDBJ whole genome shotgun (WGS) entry which is preliminary data.</text>
</comment>
<evidence type="ECO:0000313" key="2">
    <source>
        <dbReference type="EMBL" id="RCJ09162.1"/>
    </source>
</evidence>
<organism evidence="2 3">
    <name type="scientific">Cupriavidus necator</name>
    <name type="common">Alcaligenes eutrophus</name>
    <name type="synonym">Ralstonia eutropha</name>
    <dbReference type="NCBI Taxonomy" id="106590"/>
    <lineage>
        <taxon>Bacteria</taxon>
        <taxon>Pseudomonadati</taxon>
        <taxon>Pseudomonadota</taxon>
        <taxon>Betaproteobacteria</taxon>
        <taxon>Burkholderiales</taxon>
        <taxon>Burkholderiaceae</taxon>
        <taxon>Cupriavidus</taxon>
    </lineage>
</organism>
<dbReference type="Gene3D" id="2.30.110.10">
    <property type="entry name" value="Electron Transport, Fmn-binding Protein, Chain A"/>
    <property type="match status" value="1"/>
</dbReference>
<reference evidence="2 3" key="1">
    <citation type="submission" date="2018-04" db="EMBL/GenBank/DDBJ databases">
        <title>Cupriavidus necator CR12 genome sequencing and assembly.</title>
        <authorList>
            <person name="Ben Fekih I."/>
            <person name="Mazhar H.S."/>
            <person name="Bello S.K."/>
            <person name="Rensing C."/>
        </authorList>
    </citation>
    <scope>NUCLEOTIDE SEQUENCE [LARGE SCALE GENOMIC DNA]</scope>
    <source>
        <strain evidence="2 3">CR12</strain>
    </source>
</reference>
<proteinExistence type="predicted"/>
<dbReference type="InterPro" id="IPR012349">
    <property type="entry name" value="Split_barrel_FMN-bd"/>
</dbReference>
<sequence length="156" mass="17045">MRLSEEIRRFIASPVMIIVGTRDTVNRPSIGRAVGARVVDEENVELVLSVWQWPGTASNLSANGQAAVTFSRPTDYVSYQLKGTAQLRAAAQPDLELSRRYQAEMVELFSGLGLPAELVMPWMAERELTVARVLVREAYVQTPGPRAGTTAGTDVA</sequence>
<dbReference type="RefSeq" id="WP_114131248.1">
    <property type="nucleotide sequence ID" value="NZ_CAXUOZ020000001.1"/>
</dbReference>
<accession>A0A367PMN3</accession>
<dbReference type="Proteomes" id="UP000253501">
    <property type="component" value="Unassembled WGS sequence"/>
</dbReference>
<protein>
    <recommendedName>
        <fullName evidence="1">Pyridoxamine 5'-phosphate oxidase N-terminal domain-containing protein</fullName>
    </recommendedName>
</protein>
<dbReference type="SUPFAM" id="SSF50475">
    <property type="entry name" value="FMN-binding split barrel"/>
    <property type="match status" value="1"/>
</dbReference>
<dbReference type="Pfam" id="PF01243">
    <property type="entry name" value="PNPOx_N"/>
    <property type="match status" value="1"/>
</dbReference>